<accession>A0A1M5H6C7</accession>
<dbReference type="EMBL" id="LT670818">
    <property type="protein sequence ID" value="SHG11547.1"/>
    <property type="molecule type" value="Genomic_DNA"/>
</dbReference>
<gene>
    <name evidence="2" type="ORF">SAMN05444169_0614</name>
</gene>
<keyword evidence="1" id="KW-0732">Signal</keyword>
<proteinExistence type="predicted"/>
<dbReference type="Proteomes" id="UP000190675">
    <property type="component" value="Chromosome I"/>
</dbReference>
<evidence type="ECO:0000313" key="2">
    <source>
        <dbReference type="EMBL" id="SHG11547.1"/>
    </source>
</evidence>
<feature type="signal peptide" evidence="1">
    <location>
        <begin position="1"/>
        <end position="23"/>
    </location>
</feature>
<name>A0A1M5H6C7_9BRAD</name>
<feature type="chain" id="PRO_5013382043" description="PsiF repeat-containing protein" evidence="1">
    <location>
        <begin position="24"/>
        <end position="91"/>
    </location>
</feature>
<reference evidence="2 3" key="1">
    <citation type="submission" date="2016-11" db="EMBL/GenBank/DDBJ databases">
        <authorList>
            <person name="Jaros S."/>
            <person name="Januszkiewicz K."/>
            <person name="Wedrychowicz H."/>
        </authorList>
    </citation>
    <scope>NUCLEOTIDE SEQUENCE [LARGE SCALE GENOMIC DNA]</scope>
    <source>
        <strain evidence="2 3">GAS242</strain>
    </source>
</reference>
<sequence>MLRTSVCLAAMLLVAGSLHTASAQTTAPAATPAPAAAKPSKMKLTMEKLKDMKVKWSANKPKLKACRKEVKSKGLAGDDRWFYIEDCMGKT</sequence>
<dbReference type="OrthoDB" id="8243546at2"/>
<evidence type="ECO:0000256" key="1">
    <source>
        <dbReference type="SAM" id="SignalP"/>
    </source>
</evidence>
<organism evidence="2 3">
    <name type="scientific">Bradyrhizobium erythrophlei</name>
    <dbReference type="NCBI Taxonomy" id="1437360"/>
    <lineage>
        <taxon>Bacteria</taxon>
        <taxon>Pseudomonadati</taxon>
        <taxon>Pseudomonadota</taxon>
        <taxon>Alphaproteobacteria</taxon>
        <taxon>Hyphomicrobiales</taxon>
        <taxon>Nitrobacteraceae</taxon>
        <taxon>Bradyrhizobium</taxon>
    </lineage>
</organism>
<dbReference type="AlphaFoldDB" id="A0A1M5H6C7"/>
<evidence type="ECO:0000313" key="3">
    <source>
        <dbReference type="Proteomes" id="UP000190675"/>
    </source>
</evidence>
<dbReference type="RefSeq" id="WP_079564585.1">
    <property type="nucleotide sequence ID" value="NZ_LT670818.1"/>
</dbReference>
<protein>
    <recommendedName>
        <fullName evidence="4">PsiF repeat-containing protein</fullName>
    </recommendedName>
</protein>
<evidence type="ECO:0008006" key="4">
    <source>
        <dbReference type="Google" id="ProtNLM"/>
    </source>
</evidence>